<feature type="region of interest" description="Disordered" evidence="4">
    <location>
        <begin position="208"/>
        <end position="238"/>
    </location>
</feature>
<dbReference type="AlphaFoldDB" id="A0A835YG58"/>
<organism evidence="6 7">
    <name type="scientific">Edaphochlamys debaryana</name>
    <dbReference type="NCBI Taxonomy" id="47281"/>
    <lineage>
        <taxon>Eukaryota</taxon>
        <taxon>Viridiplantae</taxon>
        <taxon>Chlorophyta</taxon>
        <taxon>core chlorophytes</taxon>
        <taxon>Chlorophyceae</taxon>
        <taxon>CS clade</taxon>
        <taxon>Chlamydomonadales</taxon>
        <taxon>Chlamydomonadales incertae sedis</taxon>
        <taxon>Edaphochlamys</taxon>
    </lineage>
</organism>
<dbReference type="InterPro" id="IPR008978">
    <property type="entry name" value="HSP20-like_chaperone"/>
</dbReference>
<keyword evidence="1" id="KW-0346">Stress response</keyword>
<reference evidence="6" key="1">
    <citation type="journal article" date="2020" name="bioRxiv">
        <title>Comparative genomics of Chlamydomonas.</title>
        <authorList>
            <person name="Craig R.J."/>
            <person name="Hasan A.R."/>
            <person name="Ness R.W."/>
            <person name="Keightley P.D."/>
        </authorList>
    </citation>
    <scope>NUCLEOTIDE SEQUENCE</scope>
    <source>
        <strain evidence="6">CCAP 11/70</strain>
    </source>
</reference>
<evidence type="ECO:0000259" key="5">
    <source>
        <dbReference type="PROSITE" id="PS01031"/>
    </source>
</evidence>
<dbReference type="OrthoDB" id="1245404at2759"/>
<evidence type="ECO:0000256" key="4">
    <source>
        <dbReference type="SAM" id="MobiDB-lite"/>
    </source>
</evidence>
<protein>
    <recommendedName>
        <fullName evidence="5">SHSP domain-containing protein</fullName>
    </recommendedName>
</protein>
<comment type="caution">
    <text evidence="6">The sequence shown here is derived from an EMBL/GenBank/DDBJ whole genome shotgun (WGS) entry which is preliminary data.</text>
</comment>
<evidence type="ECO:0000313" key="7">
    <source>
        <dbReference type="Proteomes" id="UP000612055"/>
    </source>
</evidence>
<sequence length="292" mass="31073">MAQILSRAPACLPRLAALTHHPTFYASPAPFSARAIFSRSGKEGKAASTEGSGSAPHPNPQHEPAAKPKAAAAPLEHEKGEHAARYMDPELAHMGPMPFRRMADHMFQMQREMESVMGALGMAPLGSHPLLGPSLLADPFDAFFDRAVMAPALARRSEAALGLPAGGLRRAVALEWEEDDQGYTLSAEVPGFDKSEIKITLSEDGTLTMTGAHSEGTEPETKPAEAAKAEGQAKAKAPAVRRRSYASFVRSVLLPPDADREGIQASSDKGVLTLRIPKLPAPQPQVKEIPVA</sequence>
<evidence type="ECO:0000256" key="3">
    <source>
        <dbReference type="RuleBase" id="RU003616"/>
    </source>
</evidence>
<evidence type="ECO:0000313" key="6">
    <source>
        <dbReference type="EMBL" id="KAG2500603.1"/>
    </source>
</evidence>
<dbReference type="PROSITE" id="PS01031">
    <property type="entry name" value="SHSP"/>
    <property type="match status" value="1"/>
</dbReference>
<dbReference type="Proteomes" id="UP000612055">
    <property type="component" value="Unassembled WGS sequence"/>
</dbReference>
<proteinExistence type="inferred from homology"/>
<dbReference type="SUPFAM" id="SSF49764">
    <property type="entry name" value="HSP20-like chaperones"/>
    <property type="match status" value="1"/>
</dbReference>
<feature type="domain" description="SHSP" evidence="5">
    <location>
        <begin position="163"/>
        <end position="292"/>
    </location>
</feature>
<gene>
    <name evidence="6" type="ORF">HYH03_001371</name>
</gene>
<dbReference type="EMBL" id="JAEHOE010000003">
    <property type="protein sequence ID" value="KAG2500603.1"/>
    <property type="molecule type" value="Genomic_DNA"/>
</dbReference>
<feature type="compositionally biased region" description="Basic and acidic residues" evidence="4">
    <location>
        <begin position="215"/>
        <end position="233"/>
    </location>
</feature>
<comment type="similarity">
    <text evidence="2 3">Belongs to the small heat shock protein (HSP20) family.</text>
</comment>
<evidence type="ECO:0000256" key="2">
    <source>
        <dbReference type="PROSITE-ProRule" id="PRU00285"/>
    </source>
</evidence>
<dbReference type="CDD" id="cd06464">
    <property type="entry name" value="ACD_sHsps-like"/>
    <property type="match status" value="1"/>
</dbReference>
<dbReference type="PANTHER" id="PTHR11527">
    <property type="entry name" value="HEAT-SHOCK PROTEIN 20 FAMILY MEMBER"/>
    <property type="match status" value="1"/>
</dbReference>
<accession>A0A835YG58</accession>
<dbReference type="Pfam" id="PF00011">
    <property type="entry name" value="HSP20"/>
    <property type="match status" value="1"/>
</dbReference>
<feature type="region of interest" description="Disordered" evidence="4">
    <location>
        <begin position="40"/>
        <end position="79"/>
    </location>
</feature>
<keyword evidence="7" id="KW-1185">Reference proteome</keyword>
<name>A0A835YG58_9CHLO</name>
<evidence type="ECO:0000256" key="1">
    <source>
        <dbReference type="ARBA" id="ARBA00023016"/>
    </source>
</evidence>
<dbReference type="Gene3D" id="2.60.40.790">
    <property type="match status" value="1"/>
</dbReference>
<dbReference type="InterPro" id="IPR002068">
    <property type="entry name" value="A-crystallin/Hsp20_dom"/>
</dbReference>
<dbReference type="InterPro" id="IPR031107">
    <property type="entry name" value="Small_HSP"/>
</dbReference>